<gene>
    <name evidence="1" type="ORF">KDA_75780</name>
</gene>
<dbReference type="EMBL" id="BIFT01000003">
    <property type="protein sequence ID" value="GCE32094.1"/>
    <property type="molecule type" value="Genomic_DNA"/>
</dbReference>
<reference evidence="2" key="1">
    <citation type="submission" date="2018-12" db="EMBL/GenBank/DDBJ databases">
        <title>Tengunoibacter tsumagoiensis gen. nov., sp. nov., Dictyobacter kobayashii sp. nov., D. alpinus sp. nov., and D. joshuensis sp. nov. and description of Dictyobacteraceae fam. nov. within the order Ktedonobacterales isolated from Tengu-no-mugimeshi.</title>
        <authorList>
            <person name="Wang C.M."/>
            <person name="Zheng Y."/>
            <person name="Sakai Y."/>
            <person name="Toyoda A."/>
            <person name="Minakuchi Y."/>
            <person name="Abe K."/>
            <person name="Yokota A."/>
            <person name="Yabe S."/>
        </authorList>
    </citation>
    <scope>NUCLEOTIDE SEQUENCE [LARGE SCALE GENOMIC DNA]</scope>
    <source>
        <strain evidence="2">Uno16</strain>
    </source>
</reference>
<evidence type="ECO:0000313" key="1">
    <source>
        <dbReference type="EMBL" id="GCE32094.1"/>
    </source>
</evidence>
<accession>A0A402BL72</accession>
<dbReference type="AlphaFoldDB" id="A0A402BL72"/>
<name>A0A402BL72_9CHLR</name>
<protein>
    <submittedName>
        <fullName evidence="1">Uncharacterized protein</fullName>
    </submittedName>
</protein>
<comment type="caution">
    <text evidence="1">The sequence shown here is derived from an EMBL/GenBank/DDBJ whole genome shotgun (WGS) entry which is preliminary data.</text>
</comment>
<organism evidence="1 2">
    <name type="scientific">Dictyobacter alpinus</name>
    <dbReference type="NCBI Taxonomy" id="2014873"/>
    <lineage>
        <taxon>Bacteria</taxon>
        <taxon>Bacillati</taxon>
        <taxon>Chloroflexota</taxon>
        <taxon>Ktedonobacteria</taxon>
        <taxon>Ktedonobacterales</taxon>
        <taxon>Dictyobacteraceae</taxon>
        <taxon>Dictyobacter</taxon>
    </lineage>
</organism>
<keyword evidence="2" id="KW-1185">Reference proteome</keyword>
<proteinExistence type="predicted"/>
<sequence length="71" mass="7886">MSDAFSPGQCSLGYLKTQIIHLRSSSEPQNAQTVAVLTLYEEELRRQGWQVLISEEGIPSFQQVTSLVMAS</sequence>
<dbReference type="Proteomes" id="UP000287171">
    <property type="component" value="Unassembled WGS sequence"/>
</dbReference>
<evidence type="ECO:0000313" key="2">
    <source>
        <dbReference type="Proteomes" id="UP000287171"/>
    </source>
</evidence>
<dbReference type="RefSeq" id="WP_126632096.1">
    <property type="nucleotide sequence ID" value="NZ_BIFT01000003.1"/>
</dbReference>